<dbReference type="EMBL" id="CM046394">
    <property type="protein sequence ID" value="KAI8547735.1"/>
    <property type="molecule type" value="Genomic_DNA"/>
</dbReference>
<gene>
    <name evidence="1" type="ORF">RHMOL_Rhmol07G0218900</name>
</gene>
<keyword evidence="2" id="KW-1185">Reference proteome</keyword>
<evidence type="ECO:0000313" key="1">
    <source>
        <dbReference type="EMBL" id="KAI8547735.1"/>
    </source>
</evidence>
<reference evidence="1" key="1">
    <citation type="submission" date="2022-02" db="EMBL/GenBank/DDBJ databases">
        <title>Plant Genome Project.</title>
        <authorList>
            <person name="Zhang R.-G."/>
        </authorList>
    </citation>
    <scope>NUCLEOTIDE SEQUENCE</scope>
    <source>
        <strain evidence="1">AT1</strain>
    </source>
</reference>
<proteinExistence type="predicted"/>
<accession>A0ACC0N3J4</accession>
<name>A0ACC0N3J4_RHOML</name>
<dbReference type="Proteomes" id="UP001062846">
    <property type="component" value="Chromosome 7"/>
</dbReference>
<evidence type="ECO:0000313" key="2">
    <source>
        <dbReference type="Proteomes" id="UP001062846"/>
    </source>
</evidence>
<sequence>MYDQIKSPSQSSSQHNPPSQILLSPLVPMSSDTQNPPNPNEEEEEEQQPDAANNNDNNNAGSISKKAAKKEAAKQQKLHSKAAAAAASLSSATSPDAPDPLAAHYGDVPLEELQSKAVTGRQWTEVGSLTEELRDRTVLVRGRVQTVRAVSKKMAFLIVREKGLTVQCVLSVCPDVVSLGLVKFATGLSRESYVDVEGTVSVPDSPIIGASQQVEIQVRKVYCISKAVPSLPINIEDAARSEVEIDKALLAGEQLVRVNQDTRLNFRVLDLRTRSNQGIFRIQCQVENVSY</sequence>
<organism evidence="1 2">
    <name type="scientific">Rhododendron molle</name>
    <name type="common">Chinese azalea</name>
    <name type="synonym">Azalea mollis</name>
    <dbReference type="NCBI Taxonomy" id="49168"/>
    <lineage>
        <taxon>Eukaryota</taxon>
        <taxon>Viridiplantae</taxon>
        <taxon>Streptophyta</taxon>
        <taxon>Embryophyta</taxon>
        <taxon>Tracheophyta</taxon>
        <taxon>Spermatophyta</taxon>
        <taxon>Magnoliopsida</taxon>
        <taxon>eudicotyledons</taxon>
        <taxon>Gunneridae</taxon>
        <taxon>Pentapetalae</taxon>
        <taxon>asterids</taxon>
        <taxon>Ericales</taxon>
        <taxon>Ericaceae</taxon>
        <taxon>Ericoideae</taxon>
        <taxon>Rhodoreae</taxon>
        <taxon>Rhododendron</taxon>
    </lineage>
</organism>
<protein>
    <submittedName>
        <fullName evidence="1">Uncharacterized protein</fullName>
    </submittedName>
</protein>
<comment type="caution">
    <text evidence="1">The sequence shown here is derived from an EMBL/GenBank/DDBJ whole genome shotgun (WGS) entry which is preliminary data.</text>
</comment>